<reference evidence="1 2" key="1">
    <citation type="journal article" date="2021" name="Nat. Commun.">
        <title>Genetic determinants of endophytism in the Arabidopsis root mycobiome.</title>
        <authorList>
            <person name="Mesny F."/>
            <person name="Miyauchi S."/>
            <person name="Thiergart T."/>
            <person name="Pickel B."/>
            <person name="Atanasova L."/>
            <person name="Karlsson M."/>
            <person name="Huettel B."/>
            <person name="Barry K.W."/>
            <person name="Haridas S."/>
            <person name="Chen C."/>
            <person name="Bauer D."/>
            <person name="Andreopoulos W."/>
            <person name="Pangilinan J."/>
            <person name="LaButti K."/>
            <person name="Riley R."/>
            <person name="Lipzen A."/>
            <person name="Clum A."/>
            <person name="Drula E."/>
            <person name="Henrissat B."/>
            <person name="Kohler A."/>
            <person name="Grigoriev I.V."/>
            <person name="Martin F.M."/>
            <person name="Hacquard S."/>
        </authorList>
    </citation>
    <scope>NUCLEOTIDE SEQUENCE [LARGE SCALE GENOMIC DNA]</scope>
    <source>
        <strain evidence="1 2">MPI-SDFR-AT-0079</strain>
    </source>
</reference>
<dbReference type="Proteomes" id="UP000724584">
    <property type="component" value="Unassembled WGS sequence"/>
</dbReference>
<keyword evidence="2" id="KW-1185">Reference proteome</keyword>
<accession>A0ACB7PGW9</accession>
<gene>
    <name evidence="1" type="ORF">F5144DRAFT_589811</name>
</gene>
<sequence>MLLQAWRSNEPGPTSARSINGFTWRRSRSNAEEQNGAEPQPVTTRSKPRILAFLGLELLRHGQVAMMPVSNLGIMDRFPGSTQEEAEQVKPSPRPVTTKSYREVLDLRVHFGTQAGASAHGFPSTGGVYILSCSAAELDFLGLGRFDIAQPSTDPASQDAFCAKMRLLGPEWWPSLEAYSKAERLDFTHKAYNRRGIVRFIGVSSEGGVWGLVVEEEDCYNRQLGRINNAGDMEEKCAQIKRFGGTFYEDQRDCPLLDFKSPFPERATAHLLLADGDANNREITRSLMAELGFTQVTTIGDDKEALSFLLATAKNKAQRKPDIIFVDPELPVIDGQECVRLLRSEPSYTQYYYHLSVVGMPRHAMLGDKNLRGSPMRGVHAVISRPIRKEQLERILVHLALSGGRRFLLSGPDTDDARRGATIFEKIYAVMMSVP</sequence>
<dbReference type="EMBL" id="JAGIZQ010000002">
    <property type="protein sequence ID" value="KAH6640298.1"/>
    <property type="molecule type" value="Genomic_DNA"/>
</dbReference>
<comment type="caution">
    <text evidence="1">The sequence shown here is derived from an EMBL/GenBank/DDBJ whole genome shotgun (WGS) entry which is preliminary data.</text>
</comment>
<protein>
    <submittedName>
        <fullName evidence="1">Uncharacterized protein</fullName>
    </submittedName>
</protein>
<evidence type="ECO:0000313" key="1">
    <source>
        <dbReference type="EMBL" id="KAH6640298.1"/>
    </source>
</evidence>
<evidence type="ECO:0000313" key="2">
    <source>
        <dbReference type="Proteomes" id="UP000724584"/>
    </source>
</evidence>
<name>A0ACB7PGW9_9PEZI</name>
<proteinExistence type="predicted"/>
<organism evidence="1 2">
    <name type="scientific">Chaetomium tenue</name>
    <dbReference type="NCBI Taxonomy" id="1854479"/>
    <lineage>
        <taxon>Eukaryota</taxon>
        <taxon>Fungi</taxon>
        <taxon>Dikarya</taxon>
        <taxon>Ascomycota</taxon>
        <taxon>Pezizomycotina</taxon>
        <taxon>Sordariomycetes</taxon>
        <taxon>Sordariomycetidae</taxon>
        <taxon>Sordariales</taxon>
        <taxon>Chaetomiaceae</taxon>
        <taxon>Chaetomium</taxon>
    </lineage>
</organism>